<dbReference type="PANTHER" id="PTHR37984">
    <property type="entry name" value="PROTEIN CBG26694"/>
    <property type="match status" value="1"/>
</dbReference>
<evidence type="ECO:0000256" key="1">
    <source>
        <dbReference type="SAM" id="Phobius"/>
    </source>
</evidence>
<dbReference type="Gene3D" id="3.10.10.10">
    <property type="entry name" value="HIV Type 1 Reverse Transcriptase, subunit A, domain 1"/>
    <property type="match status" value="1"/>
</dbReference>
<evidence type="ECO:0008006" key="6">
    <source>
        <dbReference type="Google" id="ProtNLM"/>
    </source>
</evidence>
<dbReference type="Gene3D" id="1.10.340.70">
    <property type="match status" value="1"/>
</dbReference>
<sequence>MRMCIDYWELNKLTVKNRYLLPRIDDLFDQLQKAAWFSKIDLRSRYHQRKVWEEDVHKTAFRTRYGHFEFVVMPFSLSNAPAAFMDLMNRETSKTPTEIRSFLGLVGYYCRFIQDFSKIAVPLTKLTRKNERFVWGEEQEAAFETLRSKLCEALVFTLPEGVKDMTVYCDASYHGRGVCAQAMATLPVWGSLYDLHGPQESLLLYGSPEPQHEATEVVRRGEGLRLVTVSTSMIGLVRQSQEEAVKGDNQKRKKIKGQVDRLMADSRGLLTQYGRCDPLVSYNIGHGNPNYCLAHNPFKSRQTLLDEAYKSKFSNHPDATKMYRDLKNDYWWPGMKRDVSKYVEKCLTCLRVKAEHQRPHGKLQTLEIPEWKWEHVTMHLVTGLPRTLRKHDAIWVVVDRLTKSELFYLVICLFVLVDICFYMYH</sequence>
<dbReference type="PANTHER" id="PTHR37984:SF5">
    <property type="entry name" value="PROTEIN NYNRIN-LIKE"/>
    <property type="match status" value="1"/>
</dbReference>
<reference evidence="4" key="1">
    <citation type="submission" date="2023-03" db="EMBL/GenBank/DDBJ databases">
        <title>Chromosome-scale reference genome and RAD-based genetic map of yellow starthistle (Centaurea solstitialis) reveal putative structural variation and QTLs associated with invader traits.</title>
        <authorList>
            <person name="Reatini B."/>
            <person name="Cang F.A."/>
            <person name="Jiang Q."/>
            <person name="Mckibben M.T.W."/>
            <person name="Barker M.S."/>
            <person name="Rieseberg L.H."/>
            <person name="Dlugosch K.M."/>
        </authorList>
    </citation>
    <scope>NUCLEOTIDE SEQUENCE</scope>
    <source>
        <strain evidence="4">CAN-66</strain>
        <tissue evidence="4">Leaf</tissue>
    </source>
</reference>
<dbReference type="Gene3D" id="3.30.70.270">
    <property type="match status" value="1"/>
</dbReference>
<keyword evidence="1" id="KW-1133">Transmembrane helix</keyword>
<dbReference type="AlphaFoldDB" id="A0AA38TA51"/>
<keyword evidence="5" id="KW-1185">Reference proteome</keyword>
<feature type="transmembrane region" description="Helical" evidence="1">
    <location>
        <begin position="406"/>
        <end position="424"/>
    </location>
</feature>
<dbReference type="InterPro" id="IPR043502">
    <property type="entry name" value="DNA/RNA_pol_sf"/>
</dbReference>
<dbReference type="FunFam" id="3.30.70.270:FF:000020">
    <property type="entry name" value="Transposon Tf2-6 polyprotein-like Protein"/>
    <property type="match status" value="1"/>
</dbReference>
<dbReference type="InterPro" id="IPR043128">
    <property type="entry name" value="Rev_trsase/Diguanyl_cyclase"/>
</dbReference>
<dbReference type="Pfam" id="PF17921">
    <property type="entry name" value="Integrase_H2C2"/>
    <property type="match status" value="1"/>
</dbReference>
<organism evidence="4 5">
    <name type="scientific">Centaurea solstitialis</name>
    <name type="common">yellow star-thistle</name>
    <dbReference type="NCBI Taxonomy" id="347529"/>
    <lineage>
        <taxon>Eukaryota</taxon>
        <taxon>Viridiplantae</taxon>
        <taxon>Streptophyta</taxon>
        <taxon>Embryophyta</taxon>
        <taxon>Tracheophyta</taxon>
        <taxon>Spermatophyta</taxon>
        <taxon>Magnoliopsida</taxon>
        <taxon>eudicotyledons</taxon>
        <taxon>Gunneridae</taxon>
        <taxon>Pentapetalae</taxon>
        <taxon>asterids</taxon>
        <taxon>campanulids</taxon>
        <taxon>Asterales</taxon>
        <taxon>Asteraceae</taxon>
        <taxon>Carduoideae</taxon>
        <taxon>Cardueae</taxon>
        <taxon>Centaureinae</taxon>
        <taxon>Centaurea</taxon>
    </lineage>
</organism>
<name>A0AA38TA51_9ASTR</name>
<protein>
    <recommendedName>
        <fullName evidence="6">Polyprotein</fullName>
    </recommendedName>
</protein>
<dbReference type="SUPFAM" id="SSF56672">
    <property type="entry name" value="DNA/RNA polymerases"/>
    <property type="match status" value="1"/>
</dbReference>
<evidence type="ECO:0000259" key="2">
    <source>
        <dbReference type="Pfam" id="PF00078"/>
    </source>
</evidence>
<evidence type="ECO:0000313" key="5">
    <source>
        <dbReference type="Proteomes" id="UP001172457"/>
    </source>
</evidence>
<dbReference type="Proteomes" id="UP001172457">
    <property type="component" value="Chromosome 3"/>
</dbReference>
<dbReference type="Pfam" id="PF00078">
    <property type="entry name" value="RVT_1"/>
    <property type="match status" value="1"/>
</dbReference>
<keyword evidence="1" id="KW-0472">Membrane</keyword>
<dbReference type="CDD" id="cd01647">
    <property type="entry name" value="RT_LTR"/>
    <property type="match status" value="1"/>
</dbReference>
<dbReference type="InterPro" id="IPR050951">
    <property type="entry name" value="Retrovirus_Pol_polyprotein"/>
</dbReference>
<dbReference type="GO" id="GO:0003824">
    <property type="term" value="F:catalytic activity"/>
    <property type="evidence" value="ECO:0007669"/>
    <property type="project" value="UniProtKB-KW"/>
</dbReference>
<proteinExistence type="predicted"/>
<dbReference type="InterPro" id="IPR000477">
    <property type="entry name" value="RT_dom"/>
</dbReference>
<feature type="domain" description="Integrase zinc-binding" evidence="3">
    <location>
        <begin position="297"/>
        <end position="354"/>
    </location>
</feature>
<gene>
    <name evidence="4" type="ORF">OSB04_011803</name>
</gene>
<evidence type="ECO:0000259" key="3">
    <source>
        <dbReference type="Pfam" id="PF17921"/>
    </source>
</evidence>
<dbReference type="EMBL" id="JARYMX010000003">
    <property type="protein sequence ID" value="KAJ9557189.1"/>
    <property type="molecule type" value="Genomic_DNA"/>
</dbReference>
<comment type="caution">
    <text evidence="4">The sequence shown here is derived from an EMBL/GenBank/DDBJ whole genome shotgun (WGS) entry which is preliminary data.</text>
</comment>
<feature type="domain" description="Reverse transcriptase" evidence="2">
    <location>
        <begin position="1"/>
        <end position="95"/>
    </location>
</feature>
<evidence type="ECO:0000313" key="4">
    <source>
        <dbReference type="EMBL" id="KAJ9557189.1"/>
    </source>
</evidence>
<dbReference type="InterPro" id="IPR041588">
    <property type="entry name" value="Integrase_H2C2"/>
</dbReference>
<accession>A0AA38TA51</accession>
<keyword evidence="1" id="KW-0812">Transmembrane</keyword>